<dbReference type="Gene3D" id="1.10.238.10">
    <property type="entry name" value="EF-hand"/>
    <property type="match status" value="1"/>
</dbReference>
<evidence type="ECO:0000313" key="2">
    <source>
        <dbReference type="Proteomes" id="UP001642484"/>
    </source>
</evidence>
<sequence>MAPKPAAFAPPLRSGQRASSAISAVAKVPSRRLRQDLGPAVQGGERTHLTSTSELQVAFDLLDEHKRGALDHQQAKRWLRCAGWCLPDKELSEMLAEHIRQRAKRGTMLEEKWAFKQLLDVLEKNKSRENTTVKRLQSALRTLAKNRSKIAKARLLEISDAELVLSELKLDSKNILDCDTLAEKILARICDPPCPSWAGPSVLICVQRDQAPDVHIKYASHAHLDLLFDIYCRRIQVDSSLVSFKLRNRELQEDDTYESLRMGGQDVITATVKASKASVRFEGSASSESDS</sequence>
<gene>
    <name evidence="1" type="ORF">CCMP2556_LOCUS3736</name>
</gene>
<dbReference type="Proteomes" id="UP001642484">
    <property type="component" value="Unassembled WGS sequence"/>
</dbReference>
<name>A0ABP0HWT9_9DINO</name>
<comment type="caution">
    <text evidence="1">The sequence shown here is derived from an EMBL/GenBank/DDBJ whole genome shotgun (WGS) entry which is preliminary data.</text>
</comment>
<dbReference type="Gene3D" id="3.10.20.90">
    <property type="entry name" value="Phosphatidylinositol 3-kinase Catalytic Subunit, Chain A, domain 1"/>
    <property type="match status" value="1"/>
</dbReference>
<accession>A0ABP0HWT9</accession>
<reference evidence="1 2" key="1">
    <citation type="submission" date="2024-02" db="EMBL/GenBank/DDBJ databases">
        <authorList>
            <person name="Chen Y."/>
            <person name="Shah S."/>
            <person name="Dougan E. K."/>
            <person name="Thang M."/>
            <person name="Chan C."/>
        </authorList>
    </citation>
    <scope>NUCLEOTIDE SEQUENCE [LARGE SCALE GENOMIC DNA]</scope>
</reference>
<evidence type="ECO:0000313" key="1">
    <source>
        <dbReference type="EMBL" id="CAK8994665.1"/>
    </source>
</evidence>
<organism evidence="1 2">
    <name type="scientific">Durusdinium trenchii</name>
    <dbReference type="NCBI Taxonomy" id="1381693"/>
    <lineage>
        <taxon>Eukaryota</taxon>
        <taxon>Sar</taxon>
        <taxon>Alveolata</taxon>
        <taxon>Dinophyceae</taxon>
        <taxon>Suessiales</taxon>
        <taxon>Symbiodiniaceae</taxon>
        <taxon>Durusdinium</taxon>
    </lineage>
</organism>
<protein>
    <submittedName>
        <fullName evidence="1">Uncharacterized protein</fullName>
    </submittedName>
</protein>
<dbReference type="InterPro" id="IPR029071">
    <property type="entry name" value="Ubiquitin-like_domsf"/>
</dbReference>
<proteinExistence type="predicted"/>
<keyword evidence="2" id="KW-1185">Reference proteome</keyword>
<dbReference type="EMBL" id="CAXAMN010001481">
    <property type="protein sequence ID" value="CAK8994665.1"/>
    <property type="molecule type" value="Genomic_DNA"/>
</dbReference>
<dbReference type="InterPro" id="IPR011992">
    <property type="entry name" value="EF-hand-dom_pair"/>
</dbReference>
<dbReference type="SUPFAM" id="SSF54236">
    <property type="entry name" value="Ubiquitin-like"/>
    <property type="match status" value="1"/>
</dbReference>
<dbReference type="SUPFAM" id="SSF47473">
    <property type="entry name" value="EF-hand"/>
    <property type="match status" value="1"/>
</dbReference>